<proteinExistence type="predicted"/>
<protein>
    <recommendedName>
        <fullName evidence="3">Transposase DDE domain-containing protein</fullName>
    </recommendedName>
</protein>
<name>A0ABR4UKD9_9FLAO</name>
<reference evidence="1 2" key="1">
    <citation type="submission" date="2014-07" db="EMBL/GenBank/DDBJ databases">
        <title>Genome of Chryseobacterium vrystaatense LMG 22846.</title>
        <authorList>
            <person name="Pipes S.E."/>
            <person name="Stropko S.J."/>
            <person name="Newman J.D."/>
        </authorList>
    </citation>
    <scope>NUCLEOTIDE SEQUENCE [LARGE SCALE GENOMIC DNA]</scope>
    <source>
        <strain evidence="1 2">LMG 22846</strain>
    </source>
</reference>
<evidence type="ECO:0000313" key="1">
    <source>
        <dbReference type="EMBL" id="KFF25300.1"/>
    </source>
</evidence>
<evidence type="ECO:0008006" key="3">
    <source>
        <dbReference type="Google" id="ProtNLM"/>
    </source>
</evidence>
<evidence type="ECO:0000313" key="2">
    <source>
        <dbReference type="Proteomes" id="UP000028719"/>
    </source>
</evidence>
<sequence length="92" mass="10785">MVNIIGKDGKKEDYTVGYSNTSENLDLITNKVNIQRSGLEKKVLNWGKNHKIRDYHLAFINYQMISNLIYLKAKEKFPLILSLIYIMLQHKN</sequence>
<organism evidence="1 2">
    <name type="scientific">Chryseobacterium vrystaatense</name>
    <dbReference type="NCBI Taxonomy" id="307480"/>
    <lineage>
        <taxon>Bacteria</taxon>
        <taxon>Pseudomonadati</taxon>
        <taxon>Bacteroidota</taxon>
        <taxon>Flavobacteriia</taxon>
        <taxon>Flavobacteriales</taxon>
        <taxon>Weeksellaceae</taxon>
        <taxon>Chryseobacterium group</taxon>
        <taxon>Chryseobacterium</taxon>
    </lineage>
</organism>
<comment type="caution">
    <text evidence="1">The sequence shown here is derived from an EMBL/GenBank/DDBJ whole genome shotgun (WGS) entry which is preliminary data.</text>
</comment>
<dbReference type="EMBL" id="JPRI01000005">
    <property type="protein sequence ID" value="KFF25300.1"/>
    <property type="molecule type" value="Genomic_DNA"/>
</dbReference>
<accession>A0ABR4UKD9</accession>
<keyword evidence="2" id="KW-1185">Reference proteome</keyword>
<dbReference type="Proteomes" id="UP000028719">
    <property type="component" value="Unassembled WGS sequence"/>
</dbReference>
<gene>
    <name evidence="1" type="ORF">IW16_14890</name>
</gene>